<gene>
    <name evidence="1" type="ORF">HMPREF9446_00557</name>
</gene>
<evidence type="ECO:0000313" key="1">
    <source>
        <dbReference type="EMBL" id="EGF59322.1"/>
    </source>
</evidence>
<evidence type="ECO:0000313" key="2">
    <source>
        <dbReference type="Proteomes" id="UP000003416"/>
    </source>
</evidence>
<sequence length="144" mass="16971">MKEEIDFNQIPFDYPLCLNERCPQADGCLRQLSVESMPAEKDCWSIISPKRLATIKGDCPFFRSSRKVRYAKGFMNILDNLPYNQRRSIIVSLIAYFGQRTYYRSRKGERLLTPDEQQAVLNIIKRHNATTSQEFDGYEEDYLW</sequence>
<dbReference type="STRING" id="763034.HMPREF9446_00557"/>
<comment type="caution">
    <text evidence="1">The sequence shown here is derived from an EMBL/GenBank/DDBJ whole genome shotgun (WGS) entry which is preliminary data.</text>
</comment>
<proteinExistence type="predicted"/>
<dbReference type="Pfam" id="PF19555">
    <property type="entry name" value="DUF6078"/>
    <property type="match status" value="1"/>
</dbReference>
<dbReference type="InterPro" id="IPR045724">
    <property type="entry name" value="DUF6078"/>
</dbReference>
<dbReference type="EMBL" id="AFBN01000010">
    <property type="protein sequence ID" value="EGF59322.1"/>
    <property type="molecule type" value="Genomic_DNA"/>
</dbReference>
<protein>
    <submittedName>
        <fullName evidence="1">Uncharacterized protein</fullName>
    </submittedName>
</protein>
<organism evidence="1 2">
    <name type="scientific">Bacteroides fluxus YIT 12057</name>
    <dbReference type="NCBI Taxonomy" id="763034"/>
    <lineage>
        <taxon>Bacteria</taxon>
        <taxon>Pseudomonadati</taxon>
        <taxon>Bacteroidota</taxon>
        <taxon>Bacteroidia</taxon>
        <taxon>Bacteroidales</taxon>
        <taxon>Bacteroidaceae</taxon>
        <taxon>Bacteroides</taxon>
    </lineage>
</organism>
<dbReference type="eggNOG" id="ENOG5033YUD">
    <property type="taxonomic scope" value="Bacteria"/>
</dbReference>
<reference evidence="1 2" key="1">
    <citation type="submission" date="2011-02" db="EMBL/GenBank/DDBJ databases">
        <authorList>
            <person name="Weinstock G."/>
            <person name="Sodergren E."/>
            <person name="Clifton S."/>
            <person name="Fulton L."/>
            <person name="Fulton B."/>
            <person name="Courtney L."/>
            <person name="Fronick C."/>
            <person name="Harrison M."/>
            <person name="Strong C."/>
            <person name="Farmer C."/>
            <person name="Delahaunty K."/>
            <person name="Markovic C."/>
            <person name="Hall O."/>
            <person name="Minx P."/>
            <person name="Tomlinson C."/>
            <person name="Mitreva M."/>
            <person name="Hou S."/>
            <person name="Chen J."/>
            <person name="Wollam A."/>
            <person name="Pepin K.H."/>
            <person name="Johnson M."/>
            <person name="Bhonagiri V."/>
            <person name="Zhang X."/>
            <person name="Suruliraj S."/>
            <person name="Warren W."/>
            <person name="Chinwalla A."/>
            <person name="Mardis E.R."/>
            <person name="Wilson R.K."/>
        </authorList>
    </citation>
    <scope>NUCLEOTIDE SEQUENCE [LARGE SCALE GENOMIC DNA]</scope>
    <source>
        <strain evidence="1 2">YIT 12057</strain>
    </source>
</reference>
<dbReference type="Proteomes" id="UP000003416">
    <property type="component" value="Unassembled WGS sequence"/>
</dbReference>
<keyword evidence="2" id="KW-1185">Reference proteome</keyword>
<name>F3PPB7_9BACE</name>
<dbReference type="AlphaFoldDB" id="F3PPB7"/>
<accession>F3PPB7</accession>
<dbReference type="HOGENOM" id="CLU_115284_0_0_10"/>
<dbReference type="GeneID" id="86048341"/>
<dbReference type="RefSeq" id="WP_009123816.1">
    <property type="nucleotide sequence ID" value="NZ_GL882611.1"/>
</dbReference>